<dbReference type="PROSITE" id="PS01229">
    <property type="entry name" value="COF_2"/>
    <property type="match status" value="1"/>
</dbReference>
<dbReference type="InterPro" id="IPR023214">
    <property type="entry name" value="HAD_sf"/>
</dbReference>
<dbReference type="RefSeq" id="WP_062279054.1">
    <property type="nucleotide sequence ID" value="NZ_DF968181.1"/>
</dbReference>
<proteinExistence type="predicted"/>
<dbReference type="SFLD" id="SFLDG01144">
    <property type="entry name" value="C2.B.4:_PGP_Like"/>
    <property type="match status" value="1"/>
</dbReference>
<dbReference type="Gene3D" id="3.30.1240.10">
    <property type="match status" value="1"/>
</dbReference>
<dbReference type="Proteomes" id="UP000053370">
    <property type="component" value="Unassembled WGS sequence"/>
</dbReference>
<dbReference type="SFLD" id="SFLDG01140">
    <property type="entry name" value="C2.B:_Phosphomannomutase_and_P"/>
    <property type="match status" value="1"/>
</dbReference>
<protein>
    <submittedName>
        <fullName evidence="1">HAD-superfamily hydrolase, subfamily IIB</fullName>
    </submittedName>
</protein>
<dbReference type="NCBIfam" id="TIGR00099">
    <property type="entry name" value="Cof-subfamily"/>
    <property type="match status" value="1"/>
</dbReference>
<name>A0A0S7BSE6_9CHLR</name>
<dbReference type="EMBL" id="DF968181">
    <property type="protein sequence ID" value="GAP40068.1"/>
    <property type="molecule type" value="Genomic_DNA"/>
</dbReference>
<accession>A0A0S7BSE6</accession>
<dbReference type="GO" id="GO:0005829">
    <property type="term" value="C:cytosol"/>
    <property type="evidence" value="ECO:0007669"/>
    <property type="project" value="TreeGrafter"/>
</dbReference>
<dbReference type="OrthoDB" id="9781413at2"/>
<keyword evidence="1" id="KW-0378">Hydrolase</keyword>
<dbReference type="InterPro" id="IPR006379">
    <property type="entry name" value="HAD-SF_hydro_IIB"/>
</dbReference>
<dbReference type="GO" id="GO:0016791">
    <property type="term" value="F:phosphatase activity"/>
    <property type="evidence" value="ECO:0007669"/>
    <property type="project" value="TreeGrafter"/>
</dbReference>
<dbReference type="PATRIC" id="fig|1678840.3.peg.1238"/>
<dbReference type="STRING" id="1678840.ATC1_1332"/>
<evidence type="ECO:0000313" key="1">
    <source>
        <dbReference type="EMBL" id="GAP40068.1"/>
    </source>
</evidence>
<evidence type="ECO:0000313" key="2">
    <source>
        <dbReference type="Proteomes" id="UP000053370"/>
    </source>
</evidence>
<dbReference type="AlphaFoldDB" id="A0A0S7BSE6"/>
<dbReference type="NCBIfam" id="TIGR01484">
    <property type="entry name" value="HAD-SF-IIB"/>
    <property type="match status" value="1"/>
</dbReference>
<dbReference type="Gene3D" id="3.40.50.1000">
    <property type="entry name" value="HAD superfamily/HAD-like"/>
    <property type="match status" value="1"/>
</dbReference>
<dbReference type="Pfam" id="PF08282">
    <property type="entry name" value="Hydrolase_3"/>
    <property type="match status" value="1"/>
</dbReference>
<sequence length="261" mass="29844">MIKAIFFDIDGTLISLKTQQIPESAKKALLSLHQKGILLFLASGRPPKNIRYVQDMMDFEFDGFITMNGQYCYHSGGLVYENWISQEDLRLLTPFLEKEQIACTFMELDYSYNNFINDRIINLYQTIGQTQKMDPVDDVRRIETHKVYQLNIFVQESEEFRLKNFLPACKFLRWFPNYVDVISADGGKPVGIDKMLEAYHIRLDETAAFGDGGNDIDMLKHVGTGIAMGNADNKVKAIADFVTLDADQDGILYALRKLDLL</sequence>
<dbReference type="InterPro" id="IPR036412">
    <property type="entry name" value="HAD-like_sf"/>
</dbReference>
<gene>
    <name evidence="1" type="ORF">ATC1_1332</name>
</gene>
<dbReference type="SFLD" id="SFLDS00003">
    <property type="entry name" value="Haloacid_Dehalogenase"/>
    <property type="match status" value="1"/>
</dbReference>
<dbReference type="PANTHER" id="PTHR10000:SF25">
    <property type="entry name" value="PHOSPHATASE YKRA-RELATED"/>
    <property type="match status" value="1"/>
</dbReference>
<dbReference type="InterPro" id="IPR000150">
    <property type="entry name" value="Cof"/>
</dbReference>
<dbReference type="GO" id="GO:0000287">
    <property type="term" value="F:magnesium ion binding"/>
    <property type="evidence" value="ECO:0007669"/>
    <property type="project" value="TreeGrafter"/>
</dbReference>
<reference evidence="1" key="1">
    <citation type="journal article" date="2015" name="Genome Announc.">
        <title>Draft Genome Sequence of Anaerolineae Strain TC1, a Novel Isolate from a Methanogenic Wastewater Treatment System.</title>
        <authorList>
            <person name="Matsuura N."/>
            <person name="Tourlousse D.M."/>
            <person name="Sun L."/>
            <person name="Toyonaga M."/>
            <person name="Kuroda K."/>
            <person name="Ohashi A."/>
            <person name="Cruz R."/>
            <person name="Yamaguchi T."/>
            <person name="Sekiguchi Y."/>
        </authorList>
    </citation>
    <scope>NUCLEOTIDE SEQUENCE [LARGE SCALE GENOMIC DNA]</scope>
    <source>
        <strain evidence="1">TC1</strain>
    </source>
</reference>
<keyword evidence="2" id="KW-1185">Reference proteome</keyword>
<dbReference type="PANTHER" id="PTHR10000">
    <property type="entry name" value="PHOSPHOSERINE PHOSPHATASE"/>
    <property type="match status" value="1"/>
</dbReference>
<dbReference type="SUPFAM" id="SSF56784">
    <property type="entry name" value="HAD-like"/>
    <property type="match status" value="1"/>
</dbReference>
<organism evidence="1">
    <name type="scientific">Flexilinea flocculi</name>
    <dbReference type="NCBI Taxonomy" id="1678840"/>
    <lineage>
        <taxon>Bacteria</taxon>
        <taxon>Bacillati</taxon>
        <taxon>Chloroflexota</taxon>
        <taxon>Anaerolineae</taxon>
        <taxon>Anaerolineales</taxon>
        <taxon>Anaerolineaceae</taxon>
        <taxon>Flexilinea</taxon>
    </lineage>
</organism>